<dbReference type="STRING" id="1231391.GCA_000308195_00788"/>
<feature type="chain" id="PRO_5015608078" evidence="5">
    <location>
        <begin position="19"/>
        <end position="198"/>
    </location>
</feature>
<dbReference type="RefSeq" id="WP_116518491.1">
    <property type="nucleotide sequence ID" value="NZ_JACCEX010000002.1"/>
</dbReference>
<evidence type="ECO:0000256" key="3">
    <source>
        <dbReference type="PIRSR" id="PIRSR603782-1"/>
    </source>
</evidence>
<reference evidence="7 8" key="1">
    <citation type="submission" date="2018-04" db="EMBL/GenBank/DDBJ databases">
        <title>Genomic Encyclopedia of Type Strains, Phase IV (KMG-IV): sequencing the most valuable type-strain genomes for metagenomic binning, comparative biology and taxonomic classification.</title>
        <authorList>
            <person name="Goeker M."/>
        </authorList>
    </citation>
    <scope>NUCLEOTIDE SEQUENCE [LARGE SCALE GENOMIC DNA]</scope>
    <source>
        <strain evidence="7 8">DSM 10065</strain>
    </source>
</reference>
<comment type="similarity">
    <text evidence="1">Belongs to the SCO1/2 family.</text>
</comment>
<keyword evidence="4" id="KW-1015">Disulfide bond</keyword>
<feature type="binding site" evidence="3">
    <location>
        <position position="74"/>
    </location>
    <ligand>
        <name>Cu cation</name>
        <dbReference type="ChEBI" id="CHEBI:23378"/>
    </ligand>
</feature>
<dbReference type="AlphaFoldDB" id="A0A2U1CNV8"/>
<evidence type="ECO:0000256" key="5">
    <source>
        <dbReference type="SAM" id="SignalP"/>
    </source>
</evidence>
<keyword evidence="8" id="KW-1185">Reference proteome</keyword>
<feature type="signal peptide" evidence="5">
    <location>
        <begin position="1"/>
        <end position="18"/>
    </location>
</feature>
<dbReference type="SUPFAM" id="SSF52833">
    <property type="entry name" value="Thioredoxin-like"/>
    <property type="match status" value="1"/>
</dbReference>
<keyword evidence="2 3" id="KW-0186">Copper</keyword>
<dbReference type="FunFam" id="3.40.30.10:FF:000013">
    <property type="entry name" value="Blast:Protein SCO1 homolog, mitochondrial"/>
    <property type="match status" value="1"/>
</dbReference>
<feature type="domain" description="Thioredoxin" evidence="6">
    <location>
        <begin position="36"/>
        <end position="198"/>
    </location>
</feature>
<name>A0A2U1CNV8_9BURK</name>
<dbReference type="PROSITE" id="PS51352">
    <property type="entry name" value="THIOREDOXIN_2"/>
    <property type="match status" value="1"/>
</dbReference>
<gene>
    <name evidence="7" type="ORF">C7440_2132</name>
</gene>
<sequence>MSLFFSLRTLFAGLFVTAALVLTGCSSEADFRGSDISGTKLGGDLAMVDDSGQPRTLADYRGKVLVVFFGFTQCPDVCPTSMSQLAHAMELLEDDAAKVQVLMISVDPERDTPEVLSSYVKAFNPSFVGLTGTPEQLATTAKSFRAHYAKVQQGPGANDYTMDHGSSFYILDKSGEARVLLRGDAPAEDVAHDVRELL</sequence>
<protein>
    <submittedName>
        <fullName evidence="7">Protein SCO1/2</fullName>
    </submittedName>
</protein>
<dbReference type="EMBL" id="QEKO01000002">
    <property type="protein sequence ID" value="PVY62637.1"/>
    <property type="molecule type" value="Genomic_DNA"/>
</dbReference>
<evidence type="ECO:0000256" key="4">
    <source>
        <dbReference type="PIRSR" id="PIRSR603782-2"/>
    </source>
</evidence>
<evidence type="ECO:0000256" key="1">
    <source>
        <dbReference type="ARBA" id="ARBA00010996"/>
    </source>
</evidence>
<dbReference type="PANTHER" id="PTHR12151">
    <property type="entry name" value="ELECTRON TRANSPORT PROTIN SCO1/SENC FAMILY MEMBER"/>
    <property type="match status" value="1"/>
</dbReference>
<evidence type="ECO:0000313" key="7">
    <source>
        <dbReference type="EMBL" id="PVY62637.1"/>
    </source>
</evidence>
<dbReference type="Pfam" id="PF02630">
    <property type="entry name" value="SCO1-SenC"/>
    <property type="match status" value="1"/>
</dbReference>
<organism evidence="7 8">
    <name type="scientific">Pusillimonas noertemannii</name>
    <dbReference type="NCBI Taxonomy" id="305977"/>
    <lineage>
        <taxon>Bacteria</taxon>
        <taxon>Pseudomonadati</taxon>
        <taxon>Pseudomonadota</taxon>
        <taxon>Betaproteobacteria</taxon>
        <taxon>Burkholderiales</taxon>
        <taxon>Alcaligenaceae</taxon>
        <taxon>Pusillimonas</taxon>
    </lineage>
</organism>
<evidence type="ECO:0000256" key="2">
    <source>
        <dbReference type="ARBA" id="ARBA00023008"/>
    </source>
</evidence>
<dbReference type="GO" id="GO:0046872">
    <property type="term" value="F:metal ion binding"/>
    <property type="evidence" value="ECO:0007669"/>
    <property type="project" value="UniProtKB-KW"/>
</dbReference>
<dbReference type="CDD" id="cd02968">
    <property type="entry name" value="SCO"/>
    <property type="match status" value="1"/>
</dbReference>
<proteinExistence type="inferred from homology"/>
<dbReference type="Proteomes" id="UP000246145">
    <property type="component" value="Unassembled WGS sequence"/>
</dbReference>
<comment type="caution">
    <text evidence="7">The sequence shown here is derived from an EMBL/GenBank/DDBJ whole genome shotgun (WGS) entry which is preliminary data.</text>
</comment>
<dbReference type="PANTHER" id="PTHR12151:SF25">
    <property type="entry name" value="LINALOOL DEHYDRATASE_ISOMERASE DOMAIN-CONTAINING PROTEIN"/>
    <property type="match status" value="1"/>
</dbReference>
<keyword evidence="5" id="KW-0732">Signal</keyword>
<feature type="binding site" evidence="3">
    <location>
        <position position="78"/>
    </location>
    <ligand>
        <name>Cu cation</name>
        <dbReference type="ChEBI" id="CHEBI:23378"/>
    </ligand>
</feature>
<keyword evidence="3" id="KW-0479">Metal-binding</keyword>
<accession>A0A2U1CNV8</accession>
<dbReference type="InterPro" id="IPR003782">
    <property type="entry name" value="SCO1/SenC"/>
</dbReference>
<evidence type="ECO:0000313" key="8">
    <source>
        <dbReference type="Proteomes" id="UP000246145"/>
    </source>
</evidence>
<feature type="binding site" evidence="3">
    <location>
        <position position="164"/>
    </location>
    <ligand>
        <name>Cu cation</name>
        <dbReference type="ChEBI" id="CHEBI:23378"/>
    </ligand>
</feature>
<dbReference type="OrthoDB" id="9790194at2"/>
<dbReference type="Gene3D" id="3.40.30.10">
    <property type="entry name" value="Glutaredoxin"/>
    <property type="match status" value="1"/>
</dbReference>
<evidence type="ECO:0000259" key="6">
    <source>
        <dbReference type="PROSITE" id="PS51352"/>
    </source>
</evidence>
<dbReference type="InterPro" id="IPR013766">
    <property type="entry name" value="Thioredoxin_domain"/>
</dbReference>
<feature type="disulfide bond" description="Redox-active" evidence="4">
    <location>
        <begin position="74"/>
        <end position="78"/>
    </location>
</feature>
<dbReference type="InterPro" id="IPR036249">
    <property type="entry name" value="Thioredoxin-like_sf"/>
</dbReference>